<proteinExistence type="predicted"/>
<evidence type="ECO:0000256" key="1">
    <source>
        <dbReference type="SAM" id="MobiDB-lite"/>
    </source>
</evidence>
<evidence type="ECO:0000313" key="4">
    <source>
        <dbReference type="Proteomes" id="UP001245184"/>
    </source>
</evidence>
<gene>
    <name evidence="3" type="ORF">QF025_004162</name>
</gene>
<dbReference type="EMBL" id="JAVIZN010000002">
    <property type="protein sequence ID" value="MDR6205442.1"/>
    <property type="molecule type" value="Genomic_DNA"/>
</dbReference>
<dbReference type="RefSeq" id="WP_310033191.1">
    <property type="nucleotide sequence ID" value="NZ_JAVIZN010000002.1"/>
</dbReference>
<reference evidence="3 4" key="1">
    <citation type="submission" date="2023-08" db="EMBL/GenBank/DDBJ databases">
        <title>Genome sequencing of plant associated microbes to promote plant fitness in Sorghum bicolor and Oryza sativa.</title>
        <authorList>
            <person name="Coleman-Derr D."/>
        </authorList>
    </citation>
    <scope>NUCLEOTIDE SEQUENCE [LARGE SCALE GENOMIC DNA]</scope>
    <source>
        <strain evidence="3 4">SLBN-33</strain>
    </source>
</reference>
<evidence type="ECO:0000259" key="2">
    <source>
        <dbReference type="Pfam" id="PF12728"/>
    </source>
</evidence>
<dbReference type="AlphaFoldDB" id="A0ABD5CJQ0"/>
<dbReference type="Proteomes" id="UP001245184">
    <property type="component" value="Unassembled WGS sequence"/>
</dbReference>
<dbReference type="Pfam" id="PF12728">
    <property type="entry name" value="HTH_17"/>
    <property type="match status" value="1"/>
</dbReference>
<sequence length="76" mass="8652">MTIAEVARLLFVSRSHVRHLLESGDIHGALGHDGEYIVDEGSVGRYRQELDERARRYLDSQTEDDEPPGLRDADME</sequence>
<evidence type="ECO:0000313" key="3">
    <source>
        <dbReference type="EMBL" id="MDR6205442.1"/>
    </source>
</evidence>
<accession>A0ABD5CJQ0</accession>
<feature type="domain" description="Helix-turn-helix" evidence="2">
    <location>
        <begin position="1"/>
        <end position="47"/>
    </location>
</feature>
<name>A0ABD5CJQ0_9BURK</name>
<dbReference type="InterPro" id="IPR041657">
    <property type="entry name" value="HTH_17"/>
</dbReference>
<protein>
    <submittedName>
        <fullName evidence="3">Site-specific integrase-resolvase</fullName>
    </submittedName>
</protein>
<organism evidence="3 4">
    <name type="scientific">Paraburkholderia graminis</name>
    <dbReference type="NCBI Taxonomy" id="60548"/>
    <lineage>
        <taxon>Bacteria</taxon>
        <taxon>Pseudomonadati</taxon>
        <taxon>Pseudomonadota</taxon>
        <taxon>Betaproteobacteria</taxon>
        <taxon>Burkholderiales</taxon>
        <taxon>Burkholderiaceae</taxon>
        <taxon>Paraburkholderia</taxon>
    </lineage>
</organism>
<feature type="region of interest" description="Disordered" evidence="1">
    <location>
        <begin position="56"/>
        <end position="76"/>
    </location>
</feature>
<comment type="caution">
    <text evidence="3">The sequence shown here is derived from an EMBL/GenBank/DDBJ whole genome shotgun (WGS) entry which is preliminary data.</text>
</comment>